<dbReference type="Pfam" id="PF02441">
    <property type="entry name" value="Flavoprotein"/>
    <property type="match status" value="1"/>
</dbReference>
<organism evidence="2 3">
    <name type="scientific">Candidatus Aquitaenariimonas noxiae</name>
    <dbReference type="NCBI Taxonomy" id="1974741"/>
    <lineage>
        <taxon>Bacteria</taxon>
        <taxon>Pseudomonadati</taxon>
        <taxon>Candidatus Omnitrophota</taxon>
        <taxon>Candidatus Aquitaenariimonas</taxon>
    </lineage>
</organism>
<feature type="domain" description="Flavoprotein" evidence="1">
    <location>
        <begin position="3"/>
        <end position="174"/>
    </location>
</feature>
<evidence type="ECO:0000259" key="1">
    <source>
        <dbReference type="Pfam" id="PF02441"/>
    </source>
</evidence>
<dbReference type="GO" id="GO:0004633">
    <property type="term" value="F:phosphopantothenoylcysteine decarboxylase activity"/>
    <property type="evidence" value="ECO:0007669"/>
    <property type="project" value="TreeGrafter"/>
</dbReference>
<dbReference type="PANTHER" id="PTHR14359">
    <property type="entry name" value="HOMO-OLIGOMERIC FLAVIN CONTAINING CYS DECARBOXYLASE FAMILY"/>
    <property type="match status" value="1"/>
</dbReference>
<gene>
    <name evidence="2" type="ORF">COS99_07610</name>
</gene>
<dbReference type="PANTHER" id="PTHR14359:SF6">
    <property type="entry name" value="PHOSPHOPANTOTHENOYLCYSTEINE DECARBOXYLASE"/>
    <property type="match status" value="1"/>
</dbReference>
<dbReference type="InterPro" id="IPR003382">
    <property type="entry name" value="Flavoprotein"/>
</dbReference>
<protein>
    <recommendedName>
        <fullName evidence="1">Flavoprotein domain-containing protein</fullName>
    </recommendedName>
</protein>
<dbReference type="Proteomes" id="UP000230052">
    <property type="component" value="Unassembled WGS sequence"/>
</dbReference>
<accession>A0A2J0KRL1</accession>
<dbReference type="AlphaFoldDB" id="A0A2J0KRL1"/>
<dbReference type="InterPro" id="IPR036551">
    <property type="entry name" value="Flavin_trans-like"/>
</dbReference>
<sequence length="178" mass="19303">MKKEIILGVTGSIAAYKAGDITSGLRRMGMNVTVVMTGEASHFITPLTLQSLSCNKVFSDMFEAPLEWSPVHTSLADKANLVLIAPCSANILGKLANGICDDLLTCTIISTKAKILIAPAMNDNMYKNKFVQENIKRLKESGYEFVGPIKGRLACGREGMGHMAKVEDILEAAKRLLK</sequence>
<evidence type="ECO:0000313" key="3">
    <source>
        <dbReference type="Proteomes" id="UP000230052"/>
    </source>
</evidence>
<dbReference type="Gene3D" id="3.40.50.1950">
    <property type="entry name" value="Flavin prenyltransferase-like"/>
    <property type="match status" value="1"/>
</dbReference>
<dbReference type="GO" id="GO:0010181">
    <property type="term" value="F:FMN binding"/>
    <property type="evidence" value="ECO:0007669"/>
    <property type="project" value="TreeGrafter"/>
</dbReference>
<name>A0A2J0KRL1_9BACT</name>
<proteinExistence type="predicted"/>
<dbReference type="EMBL" id="PEWV01000072">
    <property type="protein sequence ID" value="PIU41025.1"/>
    <property type="molecule type" value="Genomic_DNA"/>
</dbReference>
<comment type="caution">
    <text evidence="2">The sequence shown here is derived from an EMBL/GenBank/DDBJ whole genome shotgun (WGS) entry which is preliminary data.</text>
</comment>
<evidence type="ECO:0000313" key="2">
    <source>
        <dbReference type="EMBL" id="PIU41025.1"/>
    </source>
</evidence>
<dbReference type="GO" id="GO:0015937">
    <property type="term" value="P:coenzyme A biosynthetic process"/>
    <property type="evidence" value="ECO:0007669"/>
    <property type="project" value="TreeGrafter"/>
</dbReference>
<reference evidence="2 3" key="1">
    <citation type="submission" date="2017-09" db="EMBL/GenBank/DDBJ databases">
        <title>Depth-based differentiation of microbial function through sediment-hosted aquifers and enrichment of novel symbionts in the deep terrestrial subsurface.</title>
        <authorList>
            <person name="Probst A.J."/>
            <person name="Ladd B."/>
            <person name="Jarett J.K."/>
            <person name="Geller-Mcgrath D.E."/>
            <person name="Sieber C.M."/>
            <person name="Emerson J.B."/>
            <person name="Anantharaman K."/>
            <person name="Thomas B.C."/>
            <person name="Malmstrom R."/>
            <person name="Stieglmeier M."/>
            <person name="Klingl A."/>
            <person name="Woyke T."/>
            <person name="Ryan C.M."/>
            <person name="Banfield J.F."/>
        </authorList>
    </citation>
    <scope>NUCLEOTIDE SEQUENCE [LARGE SCALE GENOMIC DNA]</scope>
    <source>
        <strain evidence="2">CG07_land_8_20_14_0_80_42_15</strain>
    </source>
</reference>
<dbReference type="SUPFAM" id="SSF52507">
    <property type="entry name" value="Homo-oligomeric flavin-containing Cys decarboxylases, HFCD"/>
    <property type="match status" value="1"/>
</dbReference>
<dbReference type="GO" id="GO:0071513">
    <property type="term" value="C:phosphopantothenoylcysteine decarboxylase complex"/>
    <property type="evidence" value="ECO:0007669"/>
    <property type="project" value="TreeGrafter"/>
</dbReference>